<dbReference type="AlphaFoldDB" id="A0A8H5H8U0"/>
<protein>
    <submittedName>
        <fullName evidence="2">Uncharacterized protein</fullName>
    </submittedName>
</protein>
<sequence>MGNDPSMPGSPWMTQLQRASHERDDIVSCQNFLVESFVNPIISCLIGTSPSVFDKTPLEHTADAAKIRARLPYPKRKHFARIKPAIPPGHIQIRFWMSLLDLHEDDTKPTLEAILPLEVNGGFDLGRVKRLWGLETCLVGFLSFDSPPNKPSRALHQPIDPLRWKVFEPAGQTDILSPFTVHILSEFYGSINVIGEALPKISATRADGMTTESSVSESTWRTRNMRFKAQTHLALVRPRVNTMMHHVQKFVEQSSLAECYDQAQQNMRCLEWRFKQWTAELSLGQQVLLGLIAIAMLILYLILTFPGKSRPVNGPVRVRWAKEALNATTTED</sequence>
<keyword evidence="1" id="KW-1133">Transmembrane helix</keyword>
<evidence type="ECO:0000256" key="1">
    <source>
        <dbReference type="SAM" id="Phobius"/>
    </source>
</evidence>
<feature type="transmembrane region" description="Helical" evidence="1">
    <location>
        <begin position="283"/>
        <end position="303"/>
    </location>
</feature>
<keyword evidence="1" id="KW-0812">Transmembrane</keyword>
<keyword evidence="1" id="KW-0472">Membrane</keyword>
<reference evidence="2 3" key="1">
    <citation type="journal article" date="2020" name="ISME J.">
        <title>Uncovering the hidden diversity of litter-decomposition mechanisms in mushroom-forming fungi.</title>
        <authorList>
            <person name="Floudas D."/>
            <person name="Bentzer J."/>
            <person name="Ahren D."/>
            <person name="Johansson T."/>
            <person name="Persson P."/>
            <person name="Tunlid A."/>
        </authorList>
    </citation>
    <scope>NUCLEOTIDE SEQUENCE [LARGE SCALE GENOMIC DNA]</scope>
    <source>
        <strain evidence="2 3">CBS 661.87</strain>
    </source>
</reference>
<gene>
    <name evidence="2" type="ORF">D9615_006944</name>
</gene>
<evidence type="ECO:0000313" key="2">
    <source>
        <dbReference type="EMBL" id="KAF5378853.1"/>
    </source>
</evidence>
<comment type="caution">
    <text evidence="2">The sequence shown here is derived from an EMBL/GenBank/DDBJ whole genome shotgun (WGS) entry which is preliminary data.</text>
</comment>
<name>A0A8H5H8U0_9AGAR</name>
<proteinExistence type="predicted"/>
<dbReference type="EMBL" id="JAACJP010000018">
    <property type="protein sequence ID" value="KAF5378853.1"/>
    <property type="molecule type" value="Genomic_DNA"/>
</dbReference>
<keyword evidence="3" id="KW-1185">Reference proteome</keyword>
<dbReference type="OrthoDB" id="2997304at2759"/>
<organism evidence="2 3">
    <name type="scientific">Tricholomella constricta</name>
    <dbReference type="NCBI Taxonomy" id="117010"/>
    <lineage>
        <taxon>Eukaryota</taxon>
        <taxon>Fungi</taxon>
        <taxon>Dikarya</taxon>
        <taxon>Basidiomycota</taxon>
        <taxon>Agaricomycotina</taxon>
        <taxon>Agaricomycetes</taxon>
        <taxon>Agaricomycetidae</taxon>
        <taxon>Agaricales</taxon>
        <taxon>Tricholomatineae</taxon>
        <taxon>Lyophyllaceae</taxon>
        <taxon>Tricholomella</taxon>
    </lineage>
</organism>
<accession>A0A8H5H8U0</accession>
<dbReference type="Proteomes" id="UP000565441">
    <property type="component" value="Unassembled WGS sequence"/>
</dbReference>
<evidence type="ECO:0000313" key="3">
    <source>
        <dbReference type="Proteomes" id="UP000565441"/>
    </source>
</evidence>